<gene>
    <name evidence="1" type="ORF">HCBG_08142</name>
</gene>
<dbReference type="RefSeq" id="XP_045284497.1">
    <property type="nucleotide sequence ID" value="XM_045435191.1"/>
</dbReference>
<accession>C0NXF0</accession>
<dbReference type="InParanoid" id="C0NXF0"/>
<name>C0NXF0_AJECG</name>
<dbReference type="GeneID" id="69041158"/>
<dbReference type="VEuPathDB" id="FungiDB:I7I50_08435"/>
<evidence type="ECO:0000313" key="1">
    <source>
        <dbReference type="EMBL" id="EEH04016.1"/>
    </source>
</evidence>
<proteinExistence type="predicted"/>
<reference evidence="1" key="1">
    <citation type="submission" date="2009-02" db="EMBL/GenBank/DDBJ databases">
        <title>The Genome Sequence of Ajellomyces capsulatus strain G186AR.</title>
        <authorList>
            <consortium name="The Broad Institute Genome Sequencing Platform"/>
            <person name="Champion M."/>
            <person name="Cuomo C."/>
            <person name="Ma L.-J."/>
            <person name="Henn M.R."/>
            <person name="Sil A."/>
            <person name="Goldman B."/>
            <person name="Young S.K."/>
            <person name="Kodira C.D."/>
            <person name="Zeng Q."/>
            <person name="Koehrsen M."/>
            <person name="Alvarado L."/>
            <person name="Berlin A."/>
            <person name="Borenstein D."/>
            <person name="Chen Z."/>
            <person name="Engels R."/>
            <person name="Freedman E."/>
            <person name="Gellesch M."/>
            <person name="Goldberg J."/>
            <person name="Griggs A."/>
            <person name="Gujja S."/>
            <person name="Heiman D."/>
            <person name="Hepburn T."/>
            <person name="Howarth C."/>
            <person name="Jen D."/>
            <person name="Larson L."/>
            <person name="Lewis B."/>
            <person name="Mehta T."/>
            <person name="Park D."/>
            <person name="Pearson M."/>
            <person name="Roberts A."/>
            <person name="Saif S."/>
            <person name="Shea T."/>
            <person name="Shenoy N."/>
            <person name="Sisk P."/>
            <person name="Stolte C."/>
            <person name="Sykes S."/>
            <person name="Walk T."/>
            <person name="White J."/>
            <person name="Yandava C."/>
            <person name="Klein B."/>
            <person name="McEwen J.G."/>
            <person name="Puccia R."/>
            <person name="Goldman G.H."/>
            <person name="Felipe M.S."/>
            <person name="Nino-Vega G."/>
            <person name="San-Blas G."/>
            <person name="Taylor J."/>
            <person name="Mendoza L."/>
            <person name="Galagan J."/>
            <person name="Nusbaum C."/>
            <person name="Birren B."/>
        </authorList>
    </citation>
    <scope>NUCLEOTIDE SEQUENCE</scope>
    <source>
        <strain evidence="1">G186AR</strain>
    </source>
</reference>
<dbReference type="Proteomes" id="UP000001631">
    <property type="component" value="Unassembled WGS sequence"/>
</dbReference>
<keyword evidence="2" id="KW-1185">Reference proteome</keyword>
<organism evidence="1 2">
    <name type="scientific">Ajellomyces capsulatus (strain G186AR / H82 / ATCC MYA-2454 / RMSCC 2432)</name>
    <name type="common">Darling's disease fungus</name>
    <name type="synonym">Histoplasma capsulatum</name>
    <dbReference type="NCBI Taxonomy" id="447093"/>
    <lineage>
        <taxon>Eukaryota</taxon>
        <taxon>Fungi</taxon>
        <taxon>Dikarya</taxon>
        <taxon>Ascomycota</taxon>
        <taxon>Pezizomycotina</taxon>
        <taxon>Eurotiomycetes</taxon>
        <taxon>Eurotiomycetidae</taxon>
        <taxon>Onygenales</taxon>
        <taxon>Ajellomycetaceae</taxon>
        <taxon>Histoplasma</taxon>
    </lineage>
</organism>
<dbReference type="EMBL" id="GG663375">
    <property type="protein sequence ID" value="EEH04016.1"/>
    <property type="molecule type" value="Genomic_DNA"/>
</dbReference>
<sequence length="155" mass="17365">MGTKGRMEDSLVLHGMEFIFLRQALGCTMLNAIPQHLPNRDSVRERRPGLSMPRSDIHDTTSVRGMYMKDPKGLHLTICFKNAEQLTNNTHIASHGYVTDRSKTFIHEATHTPEKEDETKKDNGLDVWPSGLPCVAEVAYGQVPKPEEIQVGVVI</sequence>
<protein>
    <submittedName>
        <fullName evidence="1">Uncharacterized protein</fullName>
    </submittedName>
</protein>
<dbReference type="AlphaFoldDB" id="C0NXF0"/>
<evidence type="ECO:0000313" key="2">
    <source>
        <dbReference type="Proteomes" id="UP000001631"/>
    </source>
</evidence>
<dbReference type="HOGENOM" id="CLU_1694998_0_0_1"/>